<keyword evidence="2" id="KW-0677">Repeat</keyword>
<dbReference type="PROSITE" id="PS51450">
    <property type="entry name" value="LRR"/>
    <property type="match status" value="1"/>
</dbReference>
<dbReference type="InterPro" id="IPR000719">
    <property type="entry name" value="Prot_kinase_dom"/>
</dbReference>
<keyword evidence="3" id="KW-0547">Nucleotide-binding</keyword>
<dbReference type="GO" id="GO:0004672">
    <property type="term" value="F:protein kinase activity"/>
    <property type="evidence" value="ECO:0007669"/>
    <property type="project" value="InterPro"/>
</dbReference>
<dbReference type="Gene3D" id="3.80.10.10">
    <property type="entry name" value="Ribonuclease Inhibitor"/>
    <property type="match status" value="2"/>
</dbReference>
<dbReference type="RefSeq" id="WP_149097622.1">
    <property type="nucleotide sequence ID" value="NZ_BMMG01000002.1"/>
</dbReference>
<keyword evidence="6" id="KW-0808">Transferase</keyword>
<reference evidence="5 7" key="1">
    <citation type="submission" date="2019-07" db="EMBL/GenBank/DDBJ databases">
        <authorList>
            <person name="Qu J.-H."/>
        </authorList>
    </citation>
    <scope>NUCLEOTIDE SEQUENCE [LARGE SCALE GENOMIC DNA]</scope>
    <source>
        <strain evidence="5 7">MDT1-10-3</strain>
    </source>
</reference>
<dbReference type="InterPro" id="IPR017441">
    <property type="entry name" value="Protein_kinase_ATP_BS"/>
</dbReference>
<feature type="domain" description="Protein kinase" evidence="4">
    <location>
        <begin position="203"/>
        <end position="443"/>
    </location>
</feature>
<name>A0A5M8QJI1_9BACT</name>
<dbReference type="PROSITE" id="PS00107">
    <property type="entry name" value="PROTEIN_KINASE_ATP"/>
    <property type="match status" value="1"/>
</dbReference>
<dbReference type="Proteomes" id="UP001570846">
    <property type="component" value="Unassembled WGS sequence"/>
</dbReference>
<dbReference type="Gene3D" id="1.10.510.10">
    <property type="entry name" value="Transferase(Phosphotransferase) domain 1"/>
    <property type="match status" value="1"/>
</dbReference>
<dbReference type="SMART" id="SM00364">
    <property type="entry name" value="LRR_BAC"/>
    <property type="match status" value="3"/>
</dbReference>
<reference evidence="5 7" key="2">
    <citation type="submission" date="2019-09" db="EMBL/GenBank/DDBJ databases">
        <title>A bacterium isolated from glacier soil.</title>
        <authorList>
            <person name="Liu Q."/>
        </authorList>
    </citation>
    <scope>NUCLEOTIDE SEQUENCE [LARGE SCALE GENOMIC DNA]</scope>
    <source>
        <strain evidence="5 7">MDT1-10-3</strain>
    </source>
</reference>
<dbReference type="InterPro" id="IPR003591">
    <property type="entry name" value="Leu-rich_rpt_typical-subtyp"/>
</dbReference>
<dbReference type="PANTHER" id="PTHR48051">
    <property type="match status" value="1"/>
</dbReference>
<dbReference type="Pfam" id="PF00560">
    <property type="entry name" value="LRR_1"/>
    <property type="match status" value="1"/>
</dbReference>
<organism evidence="5 7">
    <name type="scientific">Rufibacter glacialis</name>
    <dbReference type="NCBI Taxonomy" id="1259555"/>
    <lineage>
        <taxon>Bacteria</taxon>
        <taxon>Pseudomonadati</taxon>
        <taxon>Bacteroidota</taxon>
        <taxon>Cytophagia</taxon>
        <taxon>Cytophagales</taxon>
        <taxon>Hymenobacteraceae</taxon>
        <taxon>Rufibacter</taxon>
    </lineage>
</organism>
<evidence type="ECO:0000256" key="3">
    <source>
        <dbReference type="PROSITE-ProRule" id="PRU10141"/>
    </source>
</evidence>
<dbReference type="PANTHER" id="PTHR48051:SF1">
    <property type="entry name" value="RAS SUPPRESSOR PROTEIN 1"/>
    <property type="match status" value="1"/>
</dbReference>
<keyword evidence="3" id="KW-0067">ATP-binding</keyword>
<sequence length="443" mass="48106">MQTLAQLQTGELAGATRVKLSCGLTQVPSEIFDLADTLEILDLSSNHLTHLPADFARLRNLRIAFFSDNDFEEFPRVLGQLPRLEMIGFKACQIRHMAEDALPPTTRWLILTDNQLTALPASIGACTRMQKLMLAGNHLTQLPQELAHCQNLELLRISANQLTHVPEWLFTLPRLSWLAISGNPCHHPPAATTDLPQIAWPDLTLEEQLGEGASGIISRAFWQKQAESGQEVAVKVFKGEVTSDGLPQDEMQACLRAGAHPNLVQVLGKLDQHPAQKQGLVFELIPAGYRNLGGSPSFDSCTRDVYAPGTTFTLAEALSISGGVASAVAHLHAQGISHGDLYAHNTLVNAAGHALFGDFGAATVYDRANTALAQALEQLEVRAFGCLLEDLLNHLAPEDCAQESAQQLLHLKNDCLQPDVKNRPTFAAITERIAAVARTVVSQ</sequence>
<dbReference type="Pfam" id="PF13855">
    <property type="entry name" value="LRR_8"/>
    <property type="match status" value="1"/>
</dbReference>
<keyword evidence="1" id="KW-0433">Leucine-rich repeat</keyword>
<dbReference type="OrthoDB" id="8532199at2"/>
<gene>
    <name evidence="6" type="ORF">ACD591_00700</name>
    <name evidence="5" type="ORF">FOE74_05610</name>
</gene>
<proteinExistence type="predicted"/>
<evidence type="ECO:0000313" key="8">
    <source>
        <dbReference type="Proteomes" id="UP001570846"/>
    </source>
</evidence>
<dbReference type="AlphaFoldDB" id="A0A5M8QJI1"/>
<dbReference type="InterPro" id="IPR050216">
    <property type="entry name" value="LRR_domain-containing"/>
</dbReference>
<dbReference type="InterPro" id="IPR032675">
    <property type="entry name" value="LRR_dom_sf"/>
</dbReference>
<dbReference type="Pfam" id="PF07714">
    <property type="entry name" value="PK_Tyr_Ser-Thr"/>
    <property type="match status" value="1"/>
</dbReference>
<dbReference type="EMBL" id="JBGOGF010000001">
    <property type="protein sequence ID" value="MFA1769793.1"/>
    <property type="molecule type" value="Genomic_DNA"/>
</dbReference>
<dbReference type="InterPro" id="IPR001611">
    <property type="entry name" value="Leu-rich_rpt"/>
</dbReference>
<dbReference type="SUPFAM" id="SSF52058">
    <property type="entry name" value="L domain-like"/>
    <property type="match status" value="1"/>
</dbReference>
<dbReference type="GO" id="GO:0005737">
    <property type="term" value="C:cytoplasm"/>
    <property type="evidence" value="ECO:0007669"/>
    <property type="project" value="TreeGrafter"/>
</dbReference>
<dbReference type="GO" id="GO:0005524">
    <property type="term" value="F:ATP binding"/>
    <property type="evidence" value="ECO:0007669"/>
    <property type="project" value="UniProtKB-UniRule"/>
</dbReference>
<protein>
    <submittedName>
        <fullName evidence="5 6">Protein kinase</fullName>
        <ecNumber evidence="6">2.7.-.-</ecNumber>
    </submittedName>
</protein>
<evidence type="ECO:0000256" key="2">
    <source>
        <dbReference type="ARBA" id="ARBA00022737"/>
    </source>
</evidence>
<comment type="caution">
    <text evidence="5">The sequence shown here is derived from an EMBL/GenBank/DDBJ whole genome shotgun (WGS) entry which is preliminary data.</text>
</comment>
<reference evidence="6 8" key="3">
    <citation type="submission" date="2024-08" db="EMBL/GenBank/DDBJ databases">
        <authorList>
            <person name="Wei W."/>
        </authorList>
    </citation>
    <scope>NUCLEOTIDE SEQUENCE [LARGE SCALE GENOMIC DNA]</scope>
    <source>
        <strain evidence="6 8">XU2</strain>
    </source>
</reference>
<dbReference type="EC" id="2.7.-.-" evidence="6"/>
<dbReference type="Proteomes" id="UP000323866">
    <property type="component" value="Unassembled WGS sequence"/>
</dbReference>
<dbReference type="SUPFAM" id="SSF56112">
    <property type="entry name" value="Protein kinase-like (PK-like)"/>
    <property type="match status" value="1"/>
</dbReference>
<dbReference type="InterPro" id="IPR001245">
    <property type="entry name" value="Ser-Thr/Tyr_kinase_cat_dom"/>
</dbReference>
<dbReference type="InterPro" id="IPR011009">
    <property type="entry name" value="Kinase-like_dom_sf"/>
</dbReference>
<evidence type="ECO:0000313" key="5">
    <source>
        <dbReference type="EMBL" id="KAA6435428.1"/>
    </source>
</evidence>
<evidence type="ECO:0000256" key="1">
    <source>
        <dbReference type="ARBA" id="ARBA00022614"/>
    </source>
</evidence>
<evidence type="ECO:0000259" key="4">
    <source>
        <dbReference type="PROSITE" id="PS50011"/>
    </source>
</evidence>
<feature type="binding site" evidence="3">
    <location>
        <position position="235"/>
    </location>
    <ligand>
        <name>ATP</name>
        <dbReference type="ChEBI" id="CHEBI:30616"/>
    </ligand>
</feature>
<dbReference type="EMBL" id="VKKZ01000019">
    <property type="protein sequence ID" value="KAA6435428.1"/>
    <property type="molecule type" value="Genomic_DNA"/>
</dbReference>
<keyword evidence="5" id="KW-0418">Kinase</keyword>
<dbReference type="SMART" id="SM00369">
    <property type="entry name" value="LRR_TYP"/>
    <property type="match status" value="5"/>
</dbReference>
<keyword evidence="8" id="KW-1185">Reference proteome</keyword>
<evidence type="ECO:0000313" key="6">
    <source>
        <dbReference type="EMBL" id="MFA1769793.1"/>
    </source>
</evidence>
<dbReference type="PROSITE" id="PS50011">
    <property type="entry name" value="PROTEIN_KINASE_DOM"/>
    <property type="match status" value="1"/>
</dbReference>
<evidence type="ECO:0000313" key="7">
    <source>
        <dbReference type="Proteomes" id="UP000323866"/>
    </source>
</evidence>
<dbReference type="Gene3D" id="3.30.200.20">
    <property type="entry name" value="Phosphorylase Kinase, domain 1"/>
    <property type="match status" value="1"/>
</dbReference>
<accession>A0A5M8QJI1</accession>